<dbReference type="RefSeq" id="XP_019708873.1">
    <property type="nucleotide sequence ID" value="XM_019853314.2"/>
</dbReference>
<comment type="similarity">
    <text evidence="1">Belongs to the PPR family. PCMP-H subfamily.</text>
</comment>
<dbReference type="FunFam" id="1.25.40.10:FF:000196">
    <property type="entry name" value="Pentatricopeptide repeat-containing protein At4g14850"/>
    <property type="match status" value="1"/>
</dbReference>
<dbReference type="FunFam" id="1.25.40.10:FF:000090">
    <property type="entry name" value="Pentatricopeptide repeat-containing protein, chloroplastic"/>
    <property type="match status" value="1"/>
</dbReference>
<dbReference type="FunFam" id="1.25.40.10:FF:000343">
    <property type="entry name" value="Pentatricopeptide repeat-containing protein At3g58590"/>
    <property type="match status" value="1"/>
</dbReference>
<accession>A0A6J0PNH8</accession>
<evidence type="ECO:0000256" key="1">
    <source>
        <dbReference type="ARBA" id="ARBA00006643"/>
    </source>
</evidence>
<dbReference type="GO" id="GO:0009451">
    <property type="term" value="P:RNA modification"/>
    <property type="evidence" value="ECO:0007669"/>
    <property type="project" value="InterPro"/>
</dbReference>
<keyword evidence="2" id="KW-0677">Repeat</keyword>
<dbReference type="InterPro" id="IPR002885">
    <property type="entry name" value="PPR_rpt"/>
</dbReference>
<gene>
    <name evidence="6" type="primary">LOC105052259</name>
</gene>
<proteinExistence type="inferred from homology"/>
<organism evidence="5 6">
    <name type="scientific">Elaeis guineensis var. tenera</name>
    <name type="common">Oil palm</name>
    <dbReference type="NCBI Taxonomy" id="51953"/>
    <lineage>
        <taxon>Eukaryota</taxon>
        <taxon>Viridiplantae</taxon>
        <taxon>Streptophyta</taxon>
        <taxon>Embryophyta</taxon>
        <taxon>Tracheophyta</taxon>
        <taxon>Spermatophyta</taxon>
        <taxon>Magnoliopsida</taxon>
        <taxon>Liliopsida</taxon>
        <taxon>Arecaceae</taxon>
        <taxon>Arecoideae</taxon>
        <taxon>Cocoseae</taxon>
        <taxon>Elaeidinae</taxon>
        <taxon>Elaeis</taxon>
    </lineage>
</organism>
<feature type="repeat" description="PPR" evidence="4">
    <location>
        <begin position="330"/>
        <end position="364"/>
    </location>
</feature>
<evidence type="ECO:0000256" key="4">
    <source>
        <dbReference type="PROSITE-ProRule" id="PRU00708"/>
    </source>
</evidence>
<comment type="similarity">
    <text evidence="3">Belongs to the PPR family. PCMP-E subfamily.</text>
</comment>
<keyword evidence="5" id="KW-1185">Reference proteome</keyword>
<dbReference type="Pfam" id="PF01535">
    <property type="entry name" value="PPR"/>
    <property type="match status" value="2"/>
</dbReference>
<dbReference type="AlphaFoldDB" id="A0A6J0PNH8"/>
<feature type="repeat" description="PPR" evidence="4">
    <location>
        <begin position="530"/>
        <end position="564"/>
    </location>
</feature>
<evidence type="ECO:0000256" key="2">
    <source>
        <dbReference type="ARBA" id="ARBA00022737"/>
    </source>
</evidence>
<sequence>MTISCMIKAYISLSSNISHFSPFKPKSSHIYIPLMKYCSSLNPANQPQHVPLQISNLYRRKDPLTFASALAFPSRSNSSLLGTQIHAQIIKLGFSKDIFSQNNLVVVYCKCEVLGHALKLFDEMAEKNLVSWTSMISGLVQNNEHDMGLELYIEMTRSGFYPNEFTLPSVLSSCALIQAISFGHCIHSVALKLGLDRNPFVGSSLLLMYAKWGNIEAAEFVFECIGYRDLACWNAMVEGYALNGYGYYAMRIVTIMHQKGLIADQYTYISALKGCLTMGNLSFGRQIHCMIIQNEFENNTSVMNSLIDMYFRTGMKDSGVKVFGKTKEKDIVSWNTVISGFVQEEDEKQVVDLFSNMLLSGLKPNQVTLSVIFRLCGAKDDLSLGFQFFCFACHLGYLNDVPVVNSLINMFSKCSVVESAYFLFSNLATRNLVTWNEMIQGYNLNGYGLEALQLFHNMVELGIEADEFTYLNVLGAFQGNQETCEQIHAKVIKSGFDSCSFVCSSLINAYSSFGLVGSYFKIFQDIRAVDLVSWGTIISAFLKKGFCCEALSLVNSLRETGQKPDEFILGSAMNACANIALLNQAKCVHSLVIKAGYEKHFCVGSAVIDAYAKCGDINSSKQAFDSVSRDDDAILFNTMISAYSHHGLITDAIELFEKMKRADLYPTHATFVAVISSCSHLGLVEQGQHFFDSISSAYGMCPSEDNFACFVDLLARNGLIEKAKDVIENMPYEPWPAIWRSLLSGCRIYGNKEIGELAAEQILKLMPNNDGAYVLLSNIYAEDGRWEDAEKVRMKMGEKGVQKARGYSIMAT</sequence>
<dbReference type="Proteomes" id="UP000504607">
    <property type="component" value="Chromosome 10"/>
</dbReference>
<protein>
    <submittedName>
        <fullName evidence="6">Pentatricopeptide repeat-containing protein At2g13600-like</fullName>
    </submittedName>
</protein>
<feature type="repeat" description="PPR" evidence="4">
    <location>
        <begin position="769"/>
        <end position="803"/>
    </location>
</feature>
<dbReference type="InterPro" id="IPR046960">
    <property type="entry name" value="PPR_At4g14850-like_plant"/>
</dbReference>
<dbReference type="FunFam" id="1.25.40.10:FF:000201">
    <property type="entry name" value="Pentatricopeptide repeat-containing protein mitochondrial"/>
    <property type="match status" value="1"/>
</dbReference>
<reference evidence="6" key="1">
    <citation type="submission" date="2025-08" db="UniProtKB">
        <authorList>
            <consortium name="RefSeq"/>
        </authorList>
    </citation>
    <scope>IDENTIFICATION</scope>
</reference>
<feature type="repeat" description="PPR" evidence="4">
    <location>
        <begin position="128"/>
        <end position="162"/>
    </location>
</feature>
<dbReference type="InParanoid" id="A0A6J0PNH8"/>
<evidence type="ECO:0000313" key="6">
    <source>
        <dbReference type="RefSeq" id="XP_019708873.1"/>
    </source>
</evidence>
<dbReference type="Pfam" id="PF20431">
    <property type="entry name" value="E_motif"/>
    <property type="match status" value="1"/>
</dbReference>
<dbReference type="GeneID" id="105052259"/>
<feature type="repeat" description="PPR" evidence="4">
    <location>
        <begin position="632"/>
        <end position="666"/>
    </location>
</feature>
<evidence type="ECO:0000256" key="3">
    <source>
        <dbReference type="ARBA" id="ARBA00061659"/>
    </source>
</evidence>
<dbReference type="PANTHER" id="PTHR47926">
    <property type="entry name" value="PENTATRICOPEPTIDE REPEAT-CONTAINING PROTEIN"/>
    <property type="match status" value="1"/>
</dbReference>
<name>A0A6J0PNH8_ELAGV</name>
<dbReference type="KEGG" id="egu:105052259"/>
<dbReference type="Pfam" id="PF13041">
    <property type="entry name" value="PPR_2"/>
    <property type="match status" value="4"/>
</dbReference>
<dbReference type="GO" id="GO:0003723">
    <property type="term" value="F:RNA binding"/>
    <property type="evidence" value="ECO:0007669"/>
    <property type="project" value="InterPro"/>
</dbReference>
<evidence type="ECO:0000313" key="5">
    <source>
        <dbReference type="Proteomes" id="UP000504607"/>
    </source>
</evidence>
<dbReference type="Gene3D" id="1.25.40.10">
    <property type="entry name" value="Tetratricopeptide repeat domain"/>
    <property type="match status" value="6"/>
</dbReference>
<dbReference type="NCBIfam" id="TIGR00756">
    <property type="entry name" value="PPR"/>
    <property type="match status" value="4"/>
</dbReference>
<dbReference type="OrthoDB" id="733253at2759"/>
<dbReference type="PROSITE" id="PS51375">
    <property type="entry name" value="PPR"/>
    <property type="match status" value="6"/>
</dbReference>
<feature type="repeat" description="PPR" evidence="4">
    <location>
        <begin position="431"/>
        <end position="465"/>
    </location>
</feature>
<dbReference type="PANTHER" id="PTHR47926:SF435">
    <property type="entry name" value="PENTACOTRIPEPTIDE-REPEAT REGION OF PRORP DOMAIN-CONTAINING PROTEIN"/>
    <property type="match status" value="1"/>
</dbReference>
<dbReference type="InterPro" id="IPR046848">
    <property type="entry name" value="E_motif"/>
</dbReference>
<dbReference type="InterPro" id="IPR011990">
    <property type="entry name" value="TPR-like_helical_dom_sf"/>
</dbReference>